<dbReference type="EMBL" id="CM023487">
    <property type="protein sequence ID" value="KAH6925782.1"/>
    <property type="molecule type" value="Genomic_DNA"/>
</dbReference>
<organism evidence="1 2">
    <name type="scientific">Hyalomma asiaticum</name>
    <name type="common">Tick</name>
    <dbReference type="NCBI Taxonomy" id="266040"/>
    <lineage>
        <taxon>Eukaryota</taxon>
        <taxon>Metazoa</taxon>
        <taxon>Ecdysozoa</taxon>
        <taxon>Arthropoda</taxon>
        <taxon>Chelicerata</taxon>
        <taxon>Arachnida</taxon>
        <taxon>Acari</taxon>
        <taxon>Parasitiformes</taxon>
        <taxon>Ixodida</taxon>
        <taxon>Ixodoidea</taxon>
        <taxon>Ixodidae</taxon>
        <taxon>Hyalomminae</taxon>
        <taxon>Hyalomma</taxon>
    </lineage>
</organism>
<sequence length="225" mass="26001">MKHNRKLKKRIALITKQAEEYEDKLSRQNWLKLCDQLQGTLSTKRTWHILRALLSTTKTKTHQRHDLNKIIRCYSGTEAELLEEIKHKLVGDTAPMATEPRQYNGEPNPTLDSPFTLHELHAALAKLTRNMSPGHDRRTNKILRNLPDKALNGLLEYMNKCWEKVNLYVVGKPANELSTAAVRLGTNYFRLAKLRYPTTDPRSIMTAAVSQSRTFKEALWVWTPQ</sequence>
<evidence type="ECO:0000313" key="1">
    <source>
        <dbReference type="EMBL" id="KAH6925782.1"/>
    </source>
</evidence>
<proteinExistence type="predicted"/>
<evidence type="ECO:0000313" key="2">
    <source>
        <dbReference type="Proteomes" id="UP000821845"/>
    </source>
</evidence>
<reference evidence="1" key="1">
    <citation type="submission" date="2020-05" db="EMBL/GenBank/DDBJ databases">
        <title>Large-scale comparative analyses of tick genomes elucidate their genetic diversity and vector capacities.</title>
        <authorList>
            <person name="Jia N."/>
            <person name="Wang J."/>
            <person name="Shi W."/>
            <person name="Du L."/>
            <person name="Sun Y."/>
            <person name="Zhan W."/>
            <person name="Jiang J."/>
            <person name="Wang Q."/>
            <person name="Zhang B."/>
            <person name="Ji P."/>
            <person name="Sakyi L.B."/>
            <person name="Cui X."/>
            <person name="Yuan T."/>
            <person name="Jiang B."/>
            <person name="Yang W."/>
            <person name="Lam T.T.-Y."/>
            <person name="Chang Q."/>
            <person name="Ding S."/>
            <person name="Wang X."/>
            <person name="Zhu J."/>
            <person name="Ruan X."/>
            <person name="Zhao L."/>
            <person name="Wei J."/>
            <person name="Que T."/>
            <person name="Du C."/>
            <person name="Cheng J."/>
            <person name="Dai P."/>
            <person name="Han X."/>
            <person name="Huang E."/>
            <person name="Gao Y."/>
            <person name="Liu J."/>
            <person name="Shao H."/>
            <person name="Ye R."/>
            <person name="Li L."/>
            <person name="Wei W."/>
            <person name="Wang X."/>
            <person name="Wang C."/>
            <person name="Yang T."/>
            <person name="Huo Q."/>
            <person name="Li W."/>
            <person name="Guo W."/>
            <person name="Chen H."/>
            <person name="Zhou L."/>
            <person name="Ni X."/>
            <person name="Tian J."/>
            <person name="Zhou Y."/>
            <person name="Sheng Y."/>
            <person name="Liu T."/>
            <person name="Pan Y."/>
            <person name="Xia L."/>
            <person name="Li J."/>
            <person name="Zhao F."/>
            <person name="Cao W."/>
        </authorList>
    </citation>
    <scope>NUCLEOTIDE SEQUENCE</scope>
    <source>
        <strain evidence="1">Hyas-2018</strain>
    </source>
</reference>
<keyword evidence="2" id="KW-1185">Reference proteome</keyword>
<comment type="caution">
    <text evidence="1">The sequence shown here is derived from an EMBL/GenBank/DDBJ whole genome shotgun (WGS) entry which is preliminary data.</text>
</comment>
<dbReference type="Proteomes" id="UP000821845">
    <property type="component" value="Chromosome 7"/>
</dbReference>
<accession>A0ACB7RVE8</accession>
<protein>
    <submittedName>
        <fullName evidence="1">Uncharacterized protein</fullName>
    </submittedName>
</protein>
<gene>
    <name evidence="1" type="ORF">HPB50_009876</name>
</gene>
<name>A0ACB7RVE8_HYAAI</name>